<sequence>MAQGRGILGLPDAVLGRICSQFCPHCVGEDCLGDCLGSFELPGSFWGPEYFGTLGALTQVNKRIGRRAQAARFHVFCGRRDSLPLLARTLVECPALGANIFVVRLGDRDKDSDHGCILRDLATLQDVERLKELAVPEPDPTLDLLCPVGEQRLLAPFKQLPPIEDSFFSAPRNGDIVLGIRGDDPPTWAPADAPVAIERIANARLNAFVLFKQAENIQSIAILSEWPLALFPELKPARRIIVQQAQPTTAGALNLDPLCKVEELRLDSSNENPHRGSQKCQVDISKIANFLTHIPKLRNLEIRGGTGQLIGMQIPACRAFFKNITVLNLTATSASTARNIFWCCSNQSLKHFRFTIPAGAGCILRDGHDVQGSAIVALLRELRRQKTIETLHIDTAESTLFAANVADISERFNTVSTLSDFTALRHLTISADNIYYPSQFPRVLLRDGNTGNEHSHRRLIDFLPTTIESFEILAIYAIQTRDVAHVPDECHPRGKLPKLKSVLLHGQTDDSDVPRPITRCRYPLPTDGGEDNFEDWYHVADVAKADGKRINEQMAGRYKEAGVKYKFDMPEFFIDQYVAEHNFDPEA</sequence>
<reference evidence="2" key="1">
    <citation type="journal article" date="2023" name="Mol. Phylogenet. Evol.">
        <title>Genome-scale phylogeny and comparative genomics of the fungal order Sordariales.</title>
        <authorList>
            <person name="Hensen N."/>
            <person name="Bonometti L."/>
            <person name="Westerberg I."/>
            <person name="Brannstrom I.O."/>
            <person name="Guillou S."/>
            <person name="Cros-Aarteil S."/>
            <person name="Calhoun S."/>
            <person name="Haridas S."/>
            <person name="Kuo A."/>
            <person name="Mondo S."/>
            <person name="Pangilinan J."/>
            <person name="Riley R."/>
            <person name="LaButti K."/>
            <person name="Andreopoulos B."/>
            <person name="Lipzen A."/>
            <person name="Chen C."/>
            <person name="Yan M."/>
            <person name="Daum C."/>
            <person name="Ng V."/>
            <person name="Clum A."/>
            <person name="Steindorff A."/>
            <person name="Ohm R.A."/>
            <person name="Martin F."/>
            <person name="Silar P."/>
            <person name="Natvig D.O."/>
            <person name="Lalanne C."/>
            <person name="Gautier V."/>
            <person name="Ament-Velasquez S.L."/>
            <person name="Kruys A."/>
            <person name="Hutchinson M.I."/>
            <person name="Powell A.J."/>
            <person name="Barry K."/>
            <person name="Miller A.N."/>
            <person name="Grigoriev I.V."/>
            <person name="Debuchy R."/>
            <person name="Gladieux P."/>
            <person name="Hiltunen Thoren M."/>
            <person name="Johannesson H."/>
        </authorList>
    </citation>
    <scope>NUCLEOTIDE SEQUENCE [LARGE SCALE GENOMIC DNA]</scope>
    <source>
        <strain evidence="2">CBS 284.82</strain>
    </source>
</reference>
<dbReference type="AlphaFoldDB" id="A0AAN6PBA9"/>
<organism evidence="1 2">
    <name type="scientific">Parachaetomium inaequale</name>
    <dbReference type="NCBI Taxonomy" id="2588326"/>
    <lineage>
        <taxon>Eukaryota</taxon>
        <taxon>Fungi</taxon>
        <taxon>Dikarya</taxon>
        <taxon>Ascomycota</taxon>
        <taxon>Pezizomycotina</taxon>
        <taxon>Sordariomycetes</taxon>
        <taxon>Sordariomycetidae</taxon>
        <taxon>Sordariales</taxon>
        <taxon>Chaetomiaceae</taxon>
        <taxon>Parachaetomium</taxon>
    </lineage>
</organism>
<gene>
    <name evidence="1" type="ORF">C8A01DRAFT_48580</name>
</gene>
<protein>
    <submittedName>
        <fullName evidence="1">Uncharacterized protein</fullName>
    </submittedName>
</protein>
<evidence type="ECO:0000313" key="1">
    <source>
        <dbReference type="EMBL" id="KAK4035193.1"/>
    </source>
</evidence>
<name>A0AAN6PBA9_9PEZI</name>
<proteinExistence type="predicted"/>
<dbReference type="Proteomes" id="UP001303115">
    <property type="component" value="Unassembled WGS sequence"/>
</dbReference>
<evidence type="ECO:0000313" key="2">
    <source>
        <dbReference type="Proteomes" id="UP001303115"/>
    </source>
</evidence>
<dbReference type="EMBL" id="MU854452">
    <property type="protein sequence ID" value="KAK4035193.1"/>
    <property type="molecule type" value="Genomic_DNA"/>
</dbReference>
<keyword evidence="2" id="KW-1185">Reference proteome</keyword>
<accession>A0AAN6PBA9</accession>
<comment type="caution">
    <text evidence="1">The sequence shown here is derived from an EMBL/GenBank/DDBJ whole genome shotgun (WGS) entry which is preliminary data.</text>
</comment>